<organism evidence="9 10">
    <name type="scientific">Tieghemiomyces parasiticus</name>
    <dbReference type="NCBI Taxonomy" id="78921"/>
    <lineage>
        <taxon>Eukaryota</taxon>
        <taxon>Fungi</taxon>
        <taxon>Fungi incertae sedis</taxon>
        <taxon>Zoopagomycota</taxon>
        <taxon>Kickxellomycotina</taxon>
        <taxon>Dimargaritomycetes</taxon>
        <taxon>Dimargaritales</taxon>
        <taxon>Dimargaritaceae</taxon>
        <taxon>Tieghemiomyces</taxon>
    </lineage>
</organism>
<evidence type="ECO:0000256" key="2">
    <source>
        <dbReference type="ARBA" id="ARBA00022490"/>
    </source>
</evidence>
<evidence type="ECO:0000256" key="4">
    <source>
        <dbReference type="ARBA" id="ARBA00022737"/>
    </source>
</evidence>
<dbReference type="EMBL" id="JANBPT010000978">
    <property type="protein sequence ID" value="KAJ1911024.1"/>
    <property type="molecule type" value="Genomic_DNA"/>
</dbReference>
<dbReference type="InterPro" id="IPR011989">
    <property type="entry name" value="ARM-like"/>
</dbReference>
<keyword evidence="2" id="KW-0963">Cytoplasm</keyword>
<keyword evidence="10" id="KW-1185">Reference proteome</keyword>
<feature type="repeat" description="WD" evidence="5">
    <location>
        <begin position="77"/>
        <end position="114"/>
    </location>
</feature>
<dbReference type="GO" id="GO:0043130">
    <property type="term" value="F:ubiquitin binding"/>
    <property type="evidence" value="ECO:0007669"/>
    <property type="project" value="TreeGrafter"/>
</dbReference>
<feature type="domain" description="PUL" evidence="8">
    <location>
        <begin position="556"/>
        <end position="867"/>
    </location>
</feature>
<name>A0A9W8DJR8_9FUNG</name>
<feature type="region of interest" description="Disordered" evidence="6">
    <location>
        <begin position="349"/>
        <end position="381"/>
    </location>
</feature>
<proteinExistence type="predicted"/>
<dbReference type="InterPro" id="IPR015155">
    <property type="entry name" value="PFU"/>
</dbReference>
<dbReference type="Pfam" id="PF09070">
    <property type="entry name" value="PFU"/>
    <property type="match status" value="1"/>
</dbReference>
<evidence type="ECO:0000256" key="6">
    <source>
        <dbReference type="SAM" id="MobiDB-lite"/>
    </source>
</evidence>
<dbReference type="PROSITE" id="PS50082">
    <property type="entry name" value="WD_REPEATS_2"/>
    <property type="match status" value="4"/>
</dbReference>
<dbReference type="PRINTS" id="PR00320">
    <property type="entry name" value="GPROTEINBRPT"/>
</dbReference>
<feature type="repeat" description="WD" evidence="5">
    <location>
        <begin position="129"/>
        <end position="159"/>
    </location>
</feature>
<dbReference type="GO" id="GO:0043161">
    <property type="term" value="P:proteasome-mediated ubiquitin-dependent protein catabolic process"/>
    <property type="evidence" value="ECO:0007669"/>
    <property type="project" value="TreeGrafter"/>
</dbReference>
<gene>
    <name evidence="9" type="primary">lub1_2</name>
    <name evidence="9" type="ORF">IWQ60_010342</name>
</gene>
<dbReference type="Gene3D" id="1.25.10.10">
    <property type="entry name" value="Leucine-rich Repeat Variant"/>
    <property type="match status" value="1"/>
</dbReference>
<evidence type="ECO:0000313" key="10">
    <source>
        <dbReference type="Proteomes" id="UP001150569"/>
    </source>
</evidence>
<dbReference type="InterPro" id="IPR020472">
    <property type="entry name" value="WD40_PAC1"/>
</dbReference>
<feature type="compositionally biased region" description="Polar residues" evidence="6">
    <location>
        <begin position="513"/>
        <end position="524"/>
    </location>
</feature>
<keyword evidence="4" id="KW-0677">Repeat</keyword>
<dbReference type="PANTHER" id="PTHR19849:SF0">
    <property type="entry name" value="PHOSPHOLIPASE A-2-ACTIVATING PROTEIN"/>
    <property type="match status" value="1"/>
</dbReference>
<dbReference type="Pfam" id="PF00400">
    <property type="entry name" value="WD40"/>
    <property type="match status" value="7"/>
</dbReference>
<dbReference type="SMART" id="SM00320">
    <property type="entry name" value="WD40"/>
    <property type="match status" value="7"/>
</dbReference>
<dbReference type="PROSITE" id="PS51394">
    <property type="entry name" value="PFU"/>
    <property type="match status" value="1"/>
</dbReference>
<dbReference type="InterPro" id="IPR001680">
    <property type="entry name" value="WD40_rpt"/>
</dbReference>
<dbReference type="InterPro" id="IPR038122">
    <property type="entry name" value="PFU_sf"/>
</dbReference>
<dbReference type="GO" id="GO:0010992">
    <property type="term" value="P:ubiquitin recycling"/>
    <property type="evidence" value="ECO:0007669"/>
    <property type="project" value="TreeGrafter"/>
</dbReference>
<dbReference type="PANTHER" id="PTHR19849">
    <property type="entry name" value="PHOSPHOLIPASE A-2-ACTIVATING PROTEIN"/>
    <property type="match status" value="1"/>
</dbReference>
<dbReference type="OrthoDB" id="10265988at2759"/>
<dbReference type="AlphaFoldDB" id="A0A9W8DJR8"/>
<feature type="repeat" description="WD" evidence="5">
    <location>
        <begin position="231"/>
        <end position="253"/>
    </location>
</feature>
<reference evidence="9" key="1">
    <citation type="submission" date="2022-07" db="EMBL/GenBank/DDBJ databases">
        <title>Phylogenomic reconstructions and comparative analyses of Kickxellomycotina fungi.</title>
        <authorList>
            <person name="Reynolds N.K."/>
            <person name="Stajich J.E."/>
            <person name="Barry K."/>
            <person name="Grigoriev I.V."/>
            <person name="Crous P."/>
            <person name="Smith M.E."/>
        </authorList>
    </citation>
    <scope>NUCLEOTIDE SEQUENCE</scope>
    <source>
        <strain evidence="9">RSA 861</strain>
    </source>
</reference>
<dbReference type="PROSITE" id="PS50294">
    <property type="entry name" value="WD_REPEATS_REGION"/>
    <property type="match status" value="1"/>
</dbReference>
<comment type="caution">
    <text evidence="9">The sequence shown here is derived from an EMBL/GenBank/DDBJ whole genome shotgun (WGS) entry which is preliminary data.</text>
</comment>
<evidence type="ECO:0000259" key="7">
    <source>
        <dbReference type="PROSITE" id="PS51394"/>
    </source>
</evidence>
<feature type="domain" description="PFU" evidence="7">
    <location>
        <begin position="398"/>
        <end position="493"/>
    </location>
</feature>
<evidence type="ECO:0000256" key="1">
    <source>
        <dbReference type="ARBA" id="ARBA00004496"/>
    </source>
</evidence>
<sequence>MTSDEYQLSATLVGHESDVSSCPDFASENKRVRAVLSPVVEVLYTASRDTTVRQWSRTHLPKSDTDPTFGYETTAAYLGHTKYVNSLAYLPANAMYPQGLILSGSSDRTIRVFDTVAASEGANEPIFTLTGHTDNVCALTVAPNGDIISGSWDNTARIWRNWQCIAVLKGHTYAVWAVLGLNDGTVLTASADKLIKRWRHDECIATYQGHTEAVRGLTHLAANHAQSQADFASCANDGTLRLWNLADGHCVRVLEGHTSFVYTLCSLATGELASGGEDRSVKIWRDGACIQTITLPAQSIWSVAASPNGDLVAGTSDKEAHVFTRAPERHAPASVRAAYDNLLAERQAAEKAKAEAQGGEGGIDEKDLSPPSTLQRPGTKDGQVVMVKNARGAVMAHQWEAASHQWAEVGTVMDAIGADRRQLYEGKEYDYVFSVDVRDGAPPLQLPYNRGENVYTAAQAFLDRHDLPSSYLDQVAQFITTNAGEENTRPSAAGGGQEYVDPFTGAARYVPQSGENKPVTSTIASDPFTGANRYQASSVASNSSPTQKPASSGGGNSFPVQVGFVSLKQCNVAAVVDKVRSLNATMSQELPSAALSENQLATLTDLGHFLTARTAESPAVPGSPLTDADRTRYLNVLQHIALDWPFVYRFPALDLLRLLACFTPLVSTDPGTNGDLLAATMTSAELDRDRGLSAMAPTRAHLTQLMLAARVLANSFATPAGATAVWQRKDGLMDHVVVRWGALSSSREITEGSAALLNPCRLALATLLLNLTVFLTTHTTHPDPEYATQLFTWLVELAEPLTKLSTNPAQHQETLYRSLVALGTLLARYPELKDVAQVFGLHETLDRLVDHTAPQVARTATSLLQDFGL</sequence>
<dbReference type="PROSITE" id="PS51396">
    <property type="entry name" value="PUL"/>
    <property type="match status" value="1"/>
</dbReference>
<dbReference type="InterPro" id="IPR036322">
    <property type="entry name" value="WD40_repeat_dom_sf"/>
</dbReference>
<feature type="region of interest" description="Disordered" evidence="6">
    <location>
        <begin position="534"/>
        <end position="554"/>
    </location>
</feature>
<dbReference type="Pfam" id="PF08324">
    <property type="entry name" value="PUL"/>
    <property type="match status" value="1"/>
</dbReference>
<dbReference type="GO" id="GO:0005634">
    <property type="term" value="C:nucleus"/>
    <property type="evidence" value="ECO:0007669"/>
    <property type="project" value="TreeGrafter"/>
</dbReference>
<dbReference type="Proteomes" id="UP001150569">
    <property type="component" value="Unassembled WGS sequence"/>
</dbReference>
<keyword evidence="3 5" id="KW-0853">WD repeat</keyword>
<evidence type="ECO:0000259" key="8">
    <source>
        <dbReference type="PROSITE" id="PS51396"/>
    </source>
</evidence>
<dbReference type="GO" id="GO:0005737">
    <property type="term" value="C:cytoplasm"/>
    <property type="evidence" value="ECO:0007669"/>
    <property type="project" value="UniProtKB-SubCell"/>
</dbReference>
<feature type="repeat" description="WD" evidence="5">
    <location>
        <begin position="254"/>
        <end position="284"/>
    </location>
</feature>
<feature type="compositionally biased region" description="Polar residues" evidence="6">
    <location>
        <begin position="534"/>
        <end position="550"/>
    </location>
</feature>
<dbReference type="CDD" id="cd00200">
    <property type="entry name" value="WD40"/>
    <property type="match status" value="1"/>
</dbReference>
<accession>A0A9W8DJR8</accession>
<dbReference type="InterPro" id="IPR013535">
    <property type="entry name" value="PUL_dom"/>
</dbReference>
<dbReference type="Gene3D" id="3.10.20.870">
    <property type="entry name" value="PFU (PLAA family ubiquitin binding), C-terminal domain"/>
    <property type="match status" value="1"/>
</dbReference>
<evidence type="ECO:0000256" key="5">
    <source>
        <dbReference type="PROSITE-ProRule" id="PRU00221"/>
    </source>
</evidence>
<protein>
    <submittedName>
        <fullName evidence="9">WD repeat protein Lub1</fullName>
    </submittedName>
</protein>
<dbReference type="InterPro" id="IPR015943">
    <property type="entry name" value="WD40/YVTN_repeat-like_dom_sf"/>
</dbReference>
<dbReference type="SUPFAM" id="SSF50978">
    <property type="entry name" value="WD40 repeat-like"/>
    <property type="match status" value="1"/>
</dbReference>
<dbReference type="Gene3D" id="2.130.10.10">
    <property type="entry name" value="YVTN repeat-like/Quinoprotein amine dehydrogenase"/>
    <property type="match status" value="1"/>
</dbReference>
<feature type="region of interest" description="Disordered" evidence="6">
    <location>
        <begin position="508"/>
        <end position="527"/>
    </location>
</feature>
<comment type="subcellular location">
    <subcellularLocation>
        <location evidence="1">Cytoplasm</location>
    </subcellularLocation>
</comment>
<evidence type="ECO:0000256" key="3">
    <source>
        <dbReference type="ARBA" id="ARBA00022574"/>
    </source>
</evidence>
<evidence type="ECO:0000313" key="9">
    <source>
        <dbReference type="EMBL" id="KAJ1911024.1"/>
    </source>
</evidence>